<reference evidence="4 5" key="2">
    <citation type="submission" date="2015-05" db="EMBL/GenBank/DDBJ databases">
        <authorList>
            <person name="Morales-Cruz A."/>
            <person name="Amrine K.C."/>
            <person name="Cantu D."/>
        </authorList>
    </citation>
    <scope>NUCLEOTIDE SEQUENCE [LARGE SCALE GENOMIC DNA]</scope>
    <source>
        <strain evidence="4">UCRPC4</strain>
    </source>
</reference>
<dbReference type="GO" id="GO:0003688">
    <property type="term" value="F:DNA replication origin binding"/>
    <property type="evidence" value="ECO:0007669"/>
    <property type="project" value="TreeGrafter"/>
</dbReference>
<dbReference type="PANTHER" id="PTHR12087">
    <property type="entry name" value="ORIGIN RECOGNITION COMPLEX SUBUNIT 4"/>
    <property type="match status" value="1"/>
</dbReference>
<sequence length="542" mass="60178">MSGQDGAPRSAKRRKLRAESTDKEVEPNAEPKATLSASRNLRNGTTKRLRQGDPAYQNGDAVDTVGEVSKEEEGSKGVRTPRKGRNGKSAMTGQDGDVQMIDVGVDESIGLRSSDRQRKRPRRFSPEVEPTLNSRRGIPKTTTPRIKTPASVKQADEVGVSDAKIESIGKDLGFKDINGSSKKRQARRKATDNLEEEAILPLVTARIEEDTVQISDATEEVATPSKSKRKGRKPTSKQLPILEDLSEVTANLEELPVEEPELLDPAPIVEIAEPSIVREDVDDETVDAFDIIQKLVLAKLSGRRRTALIALDEEYKKVQHVAQQTVEAGEGNSMLIIGPRGSGKTTMIESVVSELMESQKDDFHIVRLSGFLQTDDRLALREIWRQLGREMDVEDDANKVSSYADTMASLLALLSHPEEHSDTLDADVTTKSIIFIIDEFDLFATHPRQTLLYNLFDIAQSRKAPIAVFGLSTKVDVAEHLEKRVKSRFSHRYVYLPLAKSLPMFTEMCMSALRVHDRDLEGDHSDVLIGAQTVWNSHVEVN</sequence>
<dbReference type="SUPFAM" id="SSF52540">
    <property type="entry name" value="P-loop containing nucleoside triphosphate hydrolases"/>
    <property type="match status" value="1"/>
</dbReference>
<dbReference type="SMART" id="SM00382">
    <property type="entry name" value="AAA"/>
    <property type="match status" value="1"/>
</dbReference>
<dbReference type="EMBL" id="LCWF01000063">
    <property type="protein sequence ID" value="KKY24117.1"/>
    <property type="molecule type" value="Genomic_DNA"/>
</dbReference>
<organism evidence="4 5">
    <name type="scientific">Phaeomoniella chlamydospora</name>
    <name type="common">Phaeoacremonium chlamydosporum</name>
    <dbReference type="NCBI Taxonomy" id="158046"/>
    <lineage>
        <taxon>Eukaryota</taxon>
        <taxon>Fungi</taxon>
        <taxon>Dikarya</taxon>
        <taxon>Ascomycota</taxon>
        <taxon>Pezizomycotina</taxon>
        <taxon>Eurotiomycetes</taxon>
        <taxon>Chaetothyriomycetidae</taxon>
        <taxon>Phaeomoniellales</taxon>
        <taxon>Phaeomoniellaceae</taxon>
        <taxon>Phaeomoniella</taxon>
    </lineage>
</organism>
<accession>A0A0G2EMX3</accession>
<feature type="region of interest" description="Disordered" evidence="2">
    <location>
        <begin position="215"/>
        <end position="240"/>
    </location>
</feature>
<dbReference type="InterPro" id="IPR003593">
    <property type="entry name" value="AAA+_ATPase"/>
</dbReference>
<dbReference type="GO" id="GO:0005664">
    <property type="term" value="C:nuclear origin of replication recognition complex"/>
    <property type="evidence" value="ECO:0007669"/>
    <property type="project" value="TreeGrafter"/>
</dbReference>
<feature type="compositionally biased region" description="Low complexity" evidence="2">
    <location>
        <begin position="139"/>
        <end position="149"/>
    </location>
</feature>
<dbReference type="InterPro" id="IPR016527">
    <property type="entry name" value="ORC4"/>
</dbReference>
<feature type="compositionally biased region" description="Basic residues" evidence="2">
    <location>
        <begin position="226"/>
        <end position="235"/>
    </location>
</feature>
<reference evidence="4 5" key="1">
    <citation type="submission" date="2015-05" db="EMBL/GenBank/DDBJ databases">
        <title>Distinctive expansion of gene families associated with plant cell wall degradation and secondary metabolism in the genomes of grapevine trunk pathogens.</title>
        <authorList>
            <person name="Lawrence D.P."/>
            <person name="Travadon R."/>
            <person name="Rolshausen P.E."/>
            <person name="Baumgartner K."/>
        </authorList>
    </citation>
    <scope>NUCLEOTIDE SEQUENCE [LARGE SCALE GENOMIC DNA]</scope>
    <source>
        <strain evidence="4">UCRPC4</strain>
    </source>
</reference>
<evidence type="ECO:0000313" key="4">
    <source>
        <dbReference type="EMBL" id="KKY24117.1"/>
    </source>
</evidence>
<dbReference type="FunFam" id="3.40.50.300:FF:001597">
    <property type="entry name" value="Origin recognition complex subunit Orc4"/>
    <property type="match status" value="1"/>
</dbReference>
<dbReference type="AlphaFoldDB" id="A0A0G2EMX3"/>
<feature type="domain" description="AAA+ ATPase" evidence="3">
    <location>
        <begin position="330"/>
        <end position="499"/>
    </location>
</feature>
<dbReference type="OrthoDB" id="343623at2759"/>
<evidence type="ECO:0000256" key="1">
    <source>
        <dbReference type="ARBA" id="ARBA00019083"/>
    </source>
</evidence>
<dbReference type="InterPro" id="IPR041664">
    <property type="entry name" value="AAA_16"/>
</dbReference>
<dbReference type="Gene3D" id="3.40.50.300">
    <property type="entry name" value="P-loop containing nucleotide triphosphate hydrolases"/>
    <property type="match status" value="1"/>
</dbReference>
<protein>
    <recommendedName>
        <fullName evidence="1">Origin recognition complex subunit 4</fullName>
    </recommendedName>
</protein>
<name>A0A0G2EMX3_PHACM</name>
<evidence type="ECO:0000259" key="3">
    <source>
        <dbReference type="SMART" id="SM00382"/>
    </source>
</evidence>
<feature type="region of interest" description="Disordered" evidence="2">
    <location>
        <begin position="1"/>
        <end position="159"/>
    </location>
</feature>
<evidence type="ECO:0000256" key="2">
    <source>
        <dbReference type="SAM" id="MobiDB-lite"/>
    </source>
</evidence>
<proteinExistence type="predicted"/>
<dbReference type="GO" id="GO:0006270">
    <property type="term" value="P:DNA replication initiation"/>
    <property type="evidence" value="ECO:0007669"/>
    <property type="project" value="TreeGrafter"/>
</dbReference>
<keyword evidence="5" id="KW-1185">Reference proteome</keyword>
<dbReference type="Proteomes" id="UP000053317">
    <property type="component" value="Unassembled WGS sequence"/>
</dbReference>
<feature type="compositionally biased region" description="Polar residues" evidence="2">
    <location>
        <begin position="35"/>
        <end position="46"/>
    </location>
</feature>
<evidence type="ECO:0000313" key="5">
    <source>
        <dbReference type="Proteomes" id="UP000053317"/>
    </source>
</evidence>
<feature type="compositionally biased region" description="Basic and acidic residues" evidence="2">
    <location>
        <begin position="17"/>
        <end position="26"/>
    </location>
</feature>
<dbReference type="Pfam" id="PF13191">
    <property type="entry name" value="AAA_16"/>
    <property type="match status" value="1"/>
</dbReference>
<dbReference type="CDD" id="cd00009">
    <property type="entry name" value="AAA"/>
    <property type="match status" value="1"/>
</dbReference>
<dbReference type="PANTHER" id="PTHR12087:SF0">
    <property type="entry name" value="ORIGIN RECOGNITION COMPLEX SUBUNIT 4"/>
    <property type="match status" value="1"/>
</dbReference>
<comment type="caution">
    <text evidence="4">The sequence shown here is derived from an EMBL/GenBank/DDBJ whole genome shotgun (WGS) entry which is preliminary data.</text>
</comment>
<dbReference type="InterPro" id="IPR027417">
    <property type="entry name" value="P-loop_NTPase"/>
</dbReference>
<gene>
    <name evidence="4" type="ORF">UCRPC4_g02583</name>
</gene>